<proteinExistence type="predicted"/>
<organism evidence="1 2">
    <name type="scientific">Rosa chinensis</name>
    <name type="common">China rose</name>
    <dbReference type="NCBI Taxonomy" id="74649"/>
    <lineage>
        <taxon>Eukaryota</taxon>
        <taxon>Viridiplantae</taxon>
        <taxon>Streptophyta</taxon>
        <taxon>Embryophyta</taxon>
        <taxon>Tracheophyta</taxon>
        <taxon>Spermatophyta</taxon>
        <taxon>Magnoliopsida</taxon>
        <taxon>eudicotyledons</taxon>
        <taxon>Gunneridae</taxon>
        <taxon>Pentapetalae</taxon>
        <taxon>rosids</taxon>
        <taxon>fabids</taxon>
        <taxon>Rosales</taxon>
        <taxon>Rosaceae</taxon>
        <taxon>Rosoideae</taxon>
        <taxon>Rosoideae incertae sedis</taxon>
        <taxon>Rosa</taxon>
    </lineage>
</organism>
<dbReference type="AlphaFoldDB" id="A0A2P6RFX6"/>
<reference evidence="1 2" key="1">
    <citation type="journal article" date="2018" name="Nat. Genet.">
        <title>The Rosa genome provides new insights in the design of modern roses.</title>
        <authorList>
            <person name="Bendahmane M."/>
        </authorList>
    </citation>
    <scope>NUCLEOTIDE SEQUENCE [LARGE SCALE GENOMIC DNA]</scope>
    <source>
        <strain evidence="2">cv. Old Blush</strain>
    </source>
</reference>
<dbReference type="Proteomes" id="UP000238479">
    <property type="component" value="Chromosome 3"/>
</dbReference>
<dbReference type="Gramene" id="PRQ45307">
    <property type="protein sequence ID" value="PRQ45307"/>
    <property type="gene ID" value="RchiOBHm_Chr3g0488751"/>
</dbReference>
<evidence type="ECO:0000313" key="1">
    <source>
        <dbReference type="EMBL" id="PRQ45307.1"/>
    </source>
</evidence>
<dbReference type="EMBL" id="PDCK01000041">
    <property type="protein sequence ID" value="PRQ45307.1"/>
    <property type="molecule type" value="Genomic_DNA"/>
</dbReference>
<sequence>MWTLWNMREIKNDQIFVASIAESSFHDDSTHDQIMPSTLKCFKIQVHKKKARAHMPRRIRNCNSF</sequence>
<evidence type="ECO:0000313" key="2">
    <source>
        <dbReference type="Proteomes" id="UP000238479"/>
    </source>
</evidence>
<name>A0A2P6RFX6_ROSCH</name>
<gene>
    <name evidence="1" type="ORF">RchiOBHm_Chr3g0488751</name>
</gene>
<protein>
    <submittedName>
        <fullName evidence="1">Uncharacterized protein</fullName>
    </submittedName>
</protein>
<comment type="caution">
    <text evidence="1">The sequence shown here is derived from an EMBL/GenBank/DDBJ whole genome shotgun (WGS) entry which is preliminary data.</text>
</comment>
<accession>A0A2P6RFX6</accession>
<keyword evidence="2" id="KW-1185">Reference proteome</keyword>